<comment type="caution">
    <text evidence="2">The sequence shown here is derived from an EMBL/GenBank/DDBJ whole genome shotgun (WGS) entry which is preliminary data.</text>
</comment>
<gene>
    <name evidence="2" type="ORF">PIB30_074269</name>
</gene>
<proteinExistence type="predicted"/>
<name>A0ABU6UNH2_9FABA</name>
<feature type="compositionally biased region" description="Basic and acidic residues" evidence="1">
    <location>
        <begin position="59"/>
        <end position="75"/>
    </location>
</feature>
<protein>
    <submittedName>
        <fullName evidence="2">Uncharacterized protein</fullName>
    </submittedName>
</protein>
<evidence type="ECO:0000313" key="2">
    <source>
        <dbReference type="EMBL" id="MED6162841.1"/>
    </source>
</evidence>
<evidence type="ECO:0000313" key="3">
    <source>
        <dbReference type="Proteomes" id="UP001341840"/>
    </source>
</evidence>
<sequence>MEQEVRELKKENAELRTVTRHLKSRAQTPPRHRSRYQSRPPPRRHHRSRTLPRRRRHHSSLDNKKSSSEGDHEGNWRTFCLYKKTRGREVTPPTDGHTPFSNRILKVQPPRHFIKPTDMKYDGSTNPHAHLNDFEHRMVCDGEVDKVKC</sequence>
<dbReference type="Proteomes" id="UP001341840">
    <property type="component" value="Unassembled WGS sequence"/>
</dbReference>
<keyword evidence="3" id="KW-1185">Reference proteome</keyword>
<feature type="compositionally biased region" description="Basic residues" evidence="1">
    <location>
        <begin position="18"/>
        <end position="58"/>
    </location>
</feature>
<organism evidence="2 3">
    <name type="scientific">Stylosanthes scabra</name>
    <dbReference type="NCBI Taxonomy" id="79078"/>
    <lineage>
        <taxon>Eukaryota</taxon>
        <taxon>Viridiplantae</taxon>
        <taxon>Streptophyta</taxon>
        <taxon>Embryophyta</taxon>
        <taxon>Tracheophyta</taxon>
        <taxon>Spermatophyta</taxon>
        <taxon>Magnoliopsida</taxon>
        <taxon>eudicotyledons</taxon>
        <taxon>Gunneridae</taxon>
        <taxon>Pentapetalae</taxon>
        <taxon>rosids</taxon>
        <taxon>fabids</taxon>
        <taxon>Fabales</taxon>
        <taxon>Fabaceae</taxon>
        <taxon>Papilionoideae</taxon>
        <taxon>50 kb inversion clade</taxon>
        <taxon>dalbergioids sensu lato</taxon>
        <taxon>Dalbergieae</taxon>
        <taxon>Pterocarpus clade</taxon>
        <taxon>Stylosanthes</taxon>
    </lineage>
</organism>
<feature type="compositionally biased region" description="Basic and acidic residues" evidence="1">
    <location>
        <begin position="1"/>
        <end position="14"/>
    </location>
</feature>
<dbReference type="EMBL" id="JASCZI010121748">
    <property type="protein sequence ID" value="MED6162841.1"/>
    <property type="molecule type" value="Genomic_DNA"/>
</dbReference>
<accession>A0ABU6UNH2</accession>
<feature type="region of interest" description="Disordered" evidence="1">
    <location>
        <begin position="1"/>
        <end position="77"/>
    </location>
</feature>
<evidence type="ECO:0000256" key="1">
    <source>
        <dbReference type="SAM" id="MobiDB-lite"/>
    </source>
</evidence>
<reference evidence="2 3" key="1">
    <citation type="journal article" date="2023" name="Plants (Basel)">
        <title>Bridging the Gap: Combining Genomics and Transcriptomics Approaches to Understand Stylosanthes scabra, an Orphan Legume from the Brazilian Caatinga.</title>
        <authorList>
            <person name="Ferreira-Neto J.R.C."/>
            <person name="da Silva M.D."/>
            <person name="Binneck E."/>
            <person name="de Melo N.F."/>
            <person name="da Silva R.H."/>
            <person name="de Melo A.L.T.M."/>
            <person name="Pandolfi V."/>
            <person name="Bustamante F.O."/>
            <person name="Brasileiro-Vidal A.C."/>
            <person name="Benko-Iseppon A.M."/>
        </authorList>
    </citation>
    <scope>NUCLEOTIDE SEQUENCE [LARGE SCALE GENOMIC DNA]</scope>
    <source>
        <tissue evidence="2">Leaves</tissue>
    </source>
</reference>